<evidence type="ECO:0000256" key="8">
    <source>
        <dbReference type="PIRSR" id="PIRSR609451-50"/>
    </source>
</evidence>
<reference evidence="10 11" key="1">
    <citation type="submission" date="2015-10" db="EMBL/GenBank/DDBJ databases">
        <title>Draft genome sequence of Novosphingobium fuchskuhlense DSM 25065 isolated from a surface water sample of the southwest basin of Lake Grosse Fuchskuhle.</title>
        <authorList>
            <person name="Ruckert C."/>
            <person name="Winkler A."/>
            <person name="Glaeser J."/>
            <person name="Grossart H.-P."/>
            <person name="Kalinowski J."/>
            <person name="Glaeser S."/>
        </authorList>
    </citation>
    <scope>NUCLEOTIDE SEQUENCE [LARGE SCALE GENOMIC DNA]</scope>
    <source>
        <strain evidence="10 11">FNE08-7</strain>
    </source>
</reference>
<evidence type="ECO:0000313" key="10">
    <source>
        <dbReference type="EMBL" id="KUR70865.1"/>
    </source>
</evidence>
<dbReference type="Pfam" id="PF06433">
    <property type="entry name" value="Me-amine-dh_H"/>
    <property type="match status" value="1"/>
</dbReference>
<evidence type="ECO:0000256" key="7">
    <source>
        <dbReference type="ARBA" id="ARBA00023002"/>
    </source>
</evidence>
<dbReference type="Proteomes" id="UP000058012">
    <property type="component" value="Unassembled WGS sequence"/>
</dbReference>
<name>A0A124JU51_9SPHN</name>
<dbReference type="SUPFAM" id="SSF50969">
    <property type="entry name" value="YVTN repeat-like/Quinoprotein amine dehydrogenase"/>
    <property type="match status" value="1"/>
</dbReference>
<dbReference type="PANTHER" id="PTHR47197">
    <property type="entry name" value="PROTEIN NIRF"/>
    <property type="match status" value="1"/>
</dbReference>
<evidence type="ECO:0000256" key="9">
    <source>
        <dbReference type="SAM" id="SignalP"/>
    </source>
</evidence>
<keyword evidence="4 9" id="KW-0732">Signal</keyword>
<comment type="similarity">
    <text evidence="2">Belongs to the aromatic amine dehydrogenase heavy chain family.</text>
</comment>
<evidence type="ECO:0000256" key="1">
    <source>
        <dbReference type="ARBA" id="ARBA00004418"/>
    </source>
</evidence>
<evidence type="ECO:0000256" key="2">
    <source>
        <dbReference type="ARBA" id="ARBA00010548"/>
    </source>
</evidence>
<dbReference type="AlphaFoldDB" id="A0A124JU51"/>
<sequence>MRLIAPVFASALGVAALLSAPAAAAENRFPQPLAEESLPSVAKLPAEWPLSWVTIHDFHFNAIIDGRIAVVDTANQVQPLKGLVRASQFANALIAKDKGEIYTAETFYTRLTRGERTDAITVWDMATLQPKGEIVLPGGKRQQSVTYPHLFQFTNGGKWALVANFTPAQSVTVVDLAARKVLGEIDLPGCSQIYPTGERGFTSLCADGSLFSVALDANGAAASSKSVPKVQDIDNQALFSTPAMVGKTAWFVSFHGMVQGFDLSGTVAKPLPGSFSVGTAEGGAPEWRPGGWQVINADASGKLYVLMSPYGKEGSHKDGGTEVWVVDPAKKARTMRIPLKGQTLAIAVTKESTPHLVAAQASGEIDIYDAATGAFVRSLGATVAANPILIQVP</sequence>
<dbReference type="InterPro" id="IPR015943">
    <property type="entry name" value="WD40/YVTN_repeat-like_dom_sf"/>
</dbReference>
<comment type="subcellular location">
    <subcellularLocation>
        <location evidence="1">Periplasm</location>
    </subcellularLocation>
</comment>
<protein>
    <submittedName>
        <fullName evidence="10">Amine dehydrogenase</fullName>
    </submittedName>
</protein>
<dbReference type="RefSeq" id="WP_067911766.1">
    <property type="nucleotide sequence ID" value="NZ_KQ954245.1"/>
</dbReference>
<feature type="chain" id="PRO_5007174825" evidence="9">
    <location>
        <begin position="25"/>
        <end position="393"/>
    </location>
</feature>
<dbReference type="OrthoDB" id="7209000at2"/>
<keyword evidence="8" id="KW-1015">Disulfide bond</keyword>
<organism evidence="10 11">
    <name type="scientific">Novosphingobium fuchskuhlense</name>
    <dbReference type="NCBI Taxonomy" id="1117702"/>
    <lineage>
        <taxon>Bacteria</taxon>
        <taxon>Pseudomonadati</taxon>
        <taxon>Pseudomonadota</taxon>
        <taxon>Alphaproteobacteria</taxon>
        <taxon>Sphingomonadales</taxon>
        <taxon>Sphingomonadaceae</taxon>
        <taxon>Novosphingobium</taxon>
    </lineage>
</organism>
<dbReference type="Gene3D" id="2.130.10.10">
    <property type="entry name" value="YVTN repeat-like/Quinoprotein amine dehydrogenase"/>
    <property type="match status" value="1"/>
</dbReference>
<dbReference type="InterPro" id="IPR011044">
    <property type="entry name" value="Quino_amine_DH_bsu"/>
</dbReference>
<dbReference type="EMBL" id="LLZS01000008">
    <property type="protein sequence ID" value="KUR70865.1"/>
    <property type="molecule type" value="Genomic_DNA"/>
</dbReference>
<dbReference type="InterPro" id="IPR051200">
    <property type="entry name" value="Host-pathogen_enzymatic-act"/>
</dbReference>
<dbReference type="InterPro" id="IPR009451">
    <property type="entry name" value="Metamine_DH_Hvc"/>
</dbReference>
<feature type="signal peptide" evidence="9">
    <location>
        <begin position="1"/>
        <end position="24"/>
    </location>
</feature>
<keyword evidence="5" id="KW-0574">Periplasm</keyword>
<evidence type="ECO:0000256" key="5">
    <source>
        <dbReference type="ARBA" id="ARBA00022764"/>
    </source>
</evidence>
<dbReference type="GO" id="GO:0030058">
    <property type="term" value="F:aliphatic amine dehydrogenase activity"/>
    <property type="evidence" value="ECO:0007669"/>
    <property type="project" value="InterPro"/>
</dbReference>
<feature type="disulfide bond" evidence="8">
    <location>
        <begin position="190"/>
        <end position="205"/>
    </location>
</feature>
<evidence type="ECO:0000256" key="3">
    <source>
        <dbReference type="ARBA" id="ARBA00022448"/>
    </source>
</evidence>
<evidence type="ECO:0000256" key="4">
    <source>
        <dbReference type="ARBA" id="ARBA00022729"/>
    </source>
</evidence>
<dbReference type="GO" id="GO:0042597">
    <property type="term" value="C:periplasmic space"/>
    <property type="evidence" value="ECO:0007669"/>
    <property type="project" value="UniProtKB-SubCell"/>
</dbReference>
<keyword evidence="3" id="KW-0813">Transport</keyword>
<proteinExistence type="inferred from homology"/>
<keyword evidence="11" id="KW-1185">Reference proteome</keyword>
<keyword evidence="6" id="KW-0249">Electron transport</keyword>
<gene>
    <name evidence="10" type="ORF">AQZ52_13660</name>
</gene>
<evidence type="ECO:0000256" key="6">
    <source>
        <dbReference type="ARBA" id="ARBA00022982"/>
    </source>
</evidence>
<keyword evidence="7" id="KW-0560">Oxidoreductase</keyword>
<dbReference type="PANTHER" id="PTHR47197:SF3">
    <property type="entry name" value="DIHYDRO-HEME D1 DEHYDROGENASE"/>
    <property type="match status" value="1"/>
</dbReference>
<dbReference type="STRING" id="1117702.AQZ52_13660"/>
<accession>A0A124JU51</accession>
<comment type="caution">
    <text evidence="10">The sequence shown here is derived from an EMBL/GenBank/DDBJ whole genome shotgun (WGS) entry which is preliminary data.</text>
</comment>
<evidence type="ECO:0000313" key="11">
    <source>
        <dbReference type="Proteomes" id="UP000058012"/>
    </source>
</evidence>